<feature type="chain" id="PRO_5013787451" description="catechol oxidase" evidence="14">
    <location>
        <begin position="21"/>
        <end position="484"/>
    </location>
</feature>
<dbReference type="PRINTS" id="PR00092">
    <property type="entry name" value="TYROSINASE"/>
</dbReference>
<dbReference type="Proteomes" id="UP000222542">
    <property type="component" value="Unassembled WGS sequence"/>
</dbReference>
<keyword evidence="11" id="KW-0186">Copper</keyword>
<evidence type="ECO:0000256" key="12">
    <source>
        <dbReference type="ARBA" id="ARBA00023078"/>
    </source>
</evidence>
<dbReference type="Pfam" id="PF12143">
    <property type="entry name" value="PPO1_KFDV"/>
    <property type="match status" value="1"/>
</dbReference>
<protein>
    <recommendedName>
        <fullName evidence="6">catechol oxidase</fullName>
        <ecNumber evidence="6">1.10.3.1</ecNumber>
    </recommendedName>
</protein>
<gene>
    <name evidence="16" type="ORF">T459_01158</name>
</gene>
<keyword evidence="10" id="KW-0560">Oxidoreductase</keyword>
<reference evidence="16 17" key="2">
    <citation type="journal article" date="2017" name="Genome Biol.">
        <title>New reference genome sequences of hot pepper reveal the massive evolution of plant disease-resistance genes by retroduplication.</title>
        <authorList>
            <person name="Kim S."/>
            <person name="Park J."/>
            <person name="Yeom S.I."/>
            <person name="Kim Y.M."/>
            <person name="Seo E."/>
            <person name="Kim K.T."/>
            <person name="Kim M.S."/>
            <person name="Lee J.M."/>
            <person name="Cheong K."/>
            <person name="Shin H.S."/>
            <person name="Kim S.B."/>
            <person name="Han K."/>
            <person name="Lee J."/>
            <person name="Park M."/>
            <person name="Lee H.A."/>
            <person name="Lee H.Y."/>
            <person name="Lee Y."/>
            <person name="Oh S."/>
            <person name="Lee J.H."/>
            <person name="Choi E."/>
            <person name="Choi E."/>
            <person name="Lee S.E."/>
            <person name="Jeon J."/>
            <person name="Kim H."/>
            <person name="Choi G."/>
            <person name="Song H."/>
            <person name="Lee J."/>
            <person name="Lee S.C."/>
            <person name="Kwon J.K."/>
            <person name="Lee H.Y."/>
            <person name="Koo N."/>
            <person name="Hong Y."/>
            <person name="Kim R.W."/>
            <person name="Kang W.H."/>
            <person name="Huh J.H."/>
            <person name="Kang B.C."/>
            <person name="Yang T.J."/>
            <person name="Lee Y.H."/>
            <person name="Bennetzen J.L."/>
            <person name="Choi D."/>
        </authorList>
    </citation>
    <scope>NUCLEOTIDE SEQUENCE [LARGE SCALE GENOMIC DNA]</scope>
    <source>
        <strain evidence="17">cv. CM334</strain>
    </source>
</reference>
<keyword evidence="9" id="KW-0809">Transit peptide</keyword>
<comment type="catalytic activity">
    <reaction evidence="1">
        <text>2 catechol + O2 = 2 1,2-benzoquinone + 2 H2O</text>
        <dbReference type="Rhea" id="RHEA:21632"/>
        <dbReference type="ChEBI" id="CHEBI:15377"/>
        <dbReference type="ChEBI" id="CHEBI:15379"/>
        <dbReference type="ChEBI" id="CHEBI:17253"/>
        <dbReference type="ChEBI" id="CHEBI:18135"/>
        <dbReference type="EC" id="1.10.3.1"/>
    </reaction>
</comment>
<dbReference type="Pfam" id="PF12142">
    <property type="entry name" value="PPO1_DWL"/>
    <property type="match status" value="1"/>
</dbReference>
<dbReference type="InterPro" id="IPR022740">
    <property type="entry name" value="Polyphenol_oxidase_C"/>
</dbReference>
<feature type="domain" description="Tyrosinase copper-binding" evidence="15">
    <location>
        <begin position="264"/>
        <end position="275"/>
    </location>
</feature>
<evidence type="ECO:0000256" key="10">
    <source>
        <dbReference type="ARBA" id="ARBA00023002"/>
    </source>
</evidence>
<dbReference type="EC" id="1.10.3.1" evidence="6"/>
<dbReference type="EMBL" id="AYRZ02000001">
    <property type="protein sequence ID" value="PHT93276.1"/>
    <property type="molecule type" value="Genomic_DNA"/>
</dbReference>
<evidence type="ECO:0000256" key="13">
    <source>
        <dbReference type="ARBA" id="ARBA00023157"/>
    </source>
</evidence>
<comment type="function">
    <text evidence="3">Catalyzes the oxidation of mono- and o-diphenols to o-diquinones.</text>
</comment>
<keyword evidence="8" id="KW-0883">Thioether bond</keyword>
<dbReference type="OMA" id="RIRTNAC"/>
<dbReference type="GO" id="GO:0004097">
    <property type="term" value="F:catechol oxidase activity"/>
    <property type="evidence" value="ECO:0007669"/>
    <property type="project" value="UniProtKB-EC"/>
</dbReference>
<evidence type="ECO:0000313" key="17">
    <source>
        <dbReference type="Proteomes" id="UP000222542"/>
    </source>
</evidence>
<comment type="caution">
    <text evidence="16">The sequence shown here is derived from an EMBL/GenBank/DDBJ whole genome shotgun (WGS) entry which is preliminary data.</text>
</comment>
<comment type="similarity">
    <text evidence="5">Belongs to the tyrosinase family.</text>
</comment>
<keyword evidence="14" id="KW-0732">Signal</keyword>
<evidence type="ECO:0000256" key="7">
    <source>
        <dbReference type="ARBA" id="ARBA00022723"/>
    </source>
</evidence>
<sequence length="484" mass="56340">MLKQILLLAEILIGLLDIDPKDIPYYKLPPVSKLRIRPAAHAVDEEYMVKFNLAIKRMKELDVKDPSDPRGFSQQANIHCAYCNGAYKVGDKELQVHYSWLFFPYHRWYLYFYERILGSLINDTSFALPYWNWDHPKGMRFPPMFDQPNVYPDLYNPRRNNDHRGQAILDLVHFGDDVKATDLQRMCNNMVLLYRQMVTNSPCSQLFYGKPYTVETGPKPGQGVVENIPHTPVHIWVGTVVGLDLGNKKSDGEDMGNFYTSGLDPAFYCHHANVDRMWTIWQTIGGKRKDIDDPDFLNAELFFYDENKKPYRVKVRDTLNHKKMGFDYLHMPTPWRNYKLVKKSKTKLNARLLPPTTKIFPIAKLDKVISFSVQRLTSGRTQQEKDAKEEMLTFKNLRYDVRKQMRFDVFINAEFSGSYTNLPHIQRNQSEPHITTIKNFQLAINELLEEIGLEDEYNLVVTLVPKIGGEFVSIESAEITYEAC</sequence>
<comment type="subcellular location">
    <subcellularLocation>
        <location evidence="4">Plastid</location>
        <location evidence="4">Chloroplast thylakoid lumen</location>
    </subcellularLocation>
</comment>
<evidence type="ECO:0000256" key="4">
    <source>
        <dbReference type="ARBA" id="ARBA00004456"/>
    </source>
</evidence>
<dbReference type="GO" id="GO:0046872">
    <property type="term" value="F:metal ion binding"/>
    <property type="evidence" value="ECO:0007669"/>
    <property type="project" value="UniProtKB-KW"/>
</dbReference>
<dbReference type="SUPFAM" id="SSF48056">
    <property type="entry name" value="Di-copper centre-containing domain"/>
    <property type="match status" value="1"/>
</dbReference>
<evidence type="ECO:0000256" key="2">
    <source>
        <dbReference type="ARBA" id="ARBA00001973"/>
    </source>
</evidence>
<evidence type="ECO:0000259" key="15">
    <source>
        <dbReference type="PROSITE" id="PS00498"/>
    </source>
</evidence>
<dbReference type="Gene3D" id="1.10.1280.10">
    <property type="entry name" value="Di-copper center containing domain from catechol oxidase"/>
    <property type="match status" value="1"/>
</dbReference>
<accession>A0A2G3AGB1</accession>
<keyword evidence="17" id="KW-1185">Reference proteome</keyword>
<evidence type="ECO:0000256" key="3">
    <source>
        <dbReference type="ARBA" id="ARBA00002400"/>
    </source>
</evidence>
<keyword evidence="13" id="KW-1015">Disulfide bond</keyword>
<dbReference type="Pfam" id="PF00264">
    <property type="entry name" value="Tyrosinase"/>
    <property type="match status" value="1"/>
</dbReference>
<evidence type="ECO:0000256" key="5">
    <source>
        <dbReference type="ARBA" id="ARBA00009928"/>
    </source>
</evidence>
<evidence type="ECO:0000313" key="16">
    <source>
        <dbReference type="EMBL" id="PHT93276.1"/>
    </source>
</evidence>
<dbReference type="PANTHER" id="PTHR11474:SF123">
    <property type="entry name" value="CATECHOL OXIDASE"/>
    <property type="match status" value="1"/>
</dbReference>
<dbReference type="InterPro" id="IPR050316">
    <property type="entry name" value="Tyrosinase/Hemocyanin"/>
</dbReference>
<reference evidence="16 17" key="1">
    <citation type="journal article" date="2014" name="Nat. Genet.">
        <title>Genome sequence of the hot pepper provides insights into the evolution of pungency in Capsicum species.</title>
        <authorList>
            <person name="Kim S."/>
            <person name="Park M."/>
            <person name="Yeom S.I."/>
            <person name="Kim Y.M."/>
            <person name="Lee J.M."/>
            <person name="Lee H.A."/>
            <person name="Seo E."/>
            <person name="Choi J."/>
            <person name="Cheong K."/>
            <person name="Kim K.T."/>
            <person name="Jung K."/>
            <person name="Lee G.W."/>
            <person name="Oh S.K."/>
            <person name="Bae C."/>
            <person name="Kim S.B."/>
            <person name="Lee H.Y."/>
            <person name="Kim S.Y."/>
            <person name="Kim M.S."/>
            <person name="Kang B.C."/>
            <person name="Jo Y.D."/>
            <person name="Yang H.B."/>
            <person name="Jeong H.J."/>
            <person name="Kang W.H."/>
            <person name="Kwon J.K."/>
            <person name="Shin C."/>
            <person name="Lim J.Y."/>
            <person name="Park J.H."/>
            <person name="Huh J.H."/>
            <person name="Kim J.S."/>
            <person name="Kim B.D."/>
            <person name="Cohen O."/>
            <person name="Paran I."/>
            <person name="Suh M.C."/>
            <person name="Lee S.B."/>
            <person name="Kim Y.K."/>
            <person name="Shin Y."/>
            <person name="Noh S.J."/>
            <person name="Park J."/>
            <person name="Seo Y.S."/>
            <person name="Kwon S.Y."/>
            <person name="Kim H.A."/>
            <person name="Park J.M."/>
            <person name="Kim H.J."/>
            <person name="Choi S.B."/>
            <person name="Bosland P.W."/>
            <person name="Reeves G."/>
            <person name="Jo S.H."/>
            <person name="Lee B.W."/>
            <person name="Cho H.T."/>
            <person name="Choi H.S."/>
            <person name="Lee M.S."/>
            <person name="Yu Y."/>
            <person name="Do Choi Y."/>
            <person name="Park B.S."/>
            <person name="van Deynze A."/>
            <person name="Ashrafi H."/>
            <person name="Hill T."/>
            <person name="Kim W.T."/>
            <person name="Pai H.S."/>
            <person name="Ahn H.K."/>
            <person name="Yeam I."/>
            <person name="Giovannoni J.J."/>
            <person name="Rose J.K."/>
            <person name="Sorensen I."/>
            <person name="Lee S.J."/>
            <person name="Kim R.W."/>
            <person name="Choi I.Y."/>
            <person name="Choi B.S."/>
            <person name="Lim J.S."/>
            <person name="Lee Y.H."/>
            <person name="Choi D."/>
        </authorList>
    </citation>
    <scope>NUCLEOTIDE SEQUENCE [LARGE SCALE GENOMIC DNA]</scope>
    <source>
        <strain evidence="17">cv. CM334</strain>
    </source>
</reference>
<evidence type="ECO:0000256" key="8">
    <source>
        <dbReference type="ARBA" id="ARBA00022784"/>
    </source>
</evidence>
<dbReference type="InterPro" id="IPR008922">
    <property type="entry name" value="Di-copper_centre_dom_sf"/>
</dbReference>
<keyword evidence="12" id="KW-0793">Thylakoid</keyword>
<evidence type="ECO:0000256" key="9">
    <source>
        <dbReference type="ARBA" id="ARBA00022946"/>
    </source>
</evidence>
<dbReference type="STRING" id="4072.A0A2G3AGB1"/>
<name>A0A2G3AGB1_CAPAN</name>
<dbReference type="PANTHER" id="PTHR11474">
    <property type="entry name" value="TYROSINASE FAMILY MEMBER"/>
    <property type="match status" value="1"/>
</dbReference>
<keyword evidence="7" id="KW-0479">Metal-binding</keyword>
<dbReference type="InterPro" id="IPR002227">
    <property type="entry name" value="Tyrosinase_Cu-bd"/>
</dbReference>
<dbReference type="PROSITE" id="PS00498">
    <property type="entry name" value="TYROSINASE_2"/>
    <property type="match status" value="1"/>
</dbReference>
<evidence type="ECO:0000256" key="1">
    <source>
        <dbReference type="ARBA" id="ARBA00001628"/>
    </source>
</evidence>
<dbReference type="AlphaFoldDB" id="A0A2G3AGB1"/>
<evidence type="ECO:0000256" key="14">
    <source>
        <dbReference type="SAM" id="SignalP"/>
    </source>
</evidence>
<organism evidence="16 17">
    <name type="scientific">Capsicum annuum</name>
    <name type="common">Capsicum pepper</name>
    <dbReference type="NCBI Taxonomy" id="4072"/>
    <lineage>
        <taxon>Eukaryota</taxon>
        <taxon>Viridiplantae</taxon>
        <taxon>Streptophyta</taxon>
        <taxon>Embryophyta</taxon>
        <taxon>Tracheophyta</taxon>
        <taxon>Spermatophyta</taxon>
        <taxon>Magnoliopsida</taxon>
        <taxon>eudicotyledons</taxon>
        <taxon>Gunneridae</taxon>
        <taxon>Pentapetalae</taxon>
        <taxon>asterids</taxon>
        <taxon>lamiids</taxon>
        <taxon>Solanales</taxon>
        <taxon>Solanaceae</taxon>
        <taxon>Solanoideae</taxon>
        <taxon>Capsiceae</taxon>
        <taxon>Capsicum</taxon>
    </lineage>
</organism>
<evidence type="ECO:0000256" key="11">
    <source>
        <dbReference type="ARBA" id="ARBA00023008"/>
    </source>
</evidence>
<comment type="cofactor">
    <cofactor evidence="2">
        <name>Cu(2+)</name>
        <dbReference type="ChEBI" id="CHEBI:29036"/>
    </cofactor>
</comment>
<evidence type="ECO:0000256" key="6">
    <source>
        <dbReference type="ARBA" id="ARBA00012298"/>
    </source>
</evidence>
<dbReference type="GO" id="GO:0009543">
    <property type="term" value="C:chloroplast thylakoid lumen"/>
    <property type="evidence" value="ECO:0007669"/>
    <property type="project" value="UniProtKB-SubCell"/>
</dbReference>
<proteinExistence type="inferred from homology"/>
<dbReference type="Gramene" id="PHT93276">
    <property type="protein sequence ID" value="PHT93276"/>
    <property type="gene ID" value="T459_01158"/>
</dbReference>
<dbReference type="InterPro" id="IPR022739">
    <property type="entry name" value="Polyphenol_oxidase_cen"/>
</dbReference>
<feature type="signal peptide" evidence="14">
    <location>
        <begin position="1"/>
        <end position="20"/>
    </location>
</feature>